<dbReference type="GO" id="GO:0005789">
    <property type="term" value="C:endoplasmic reticulum membrane"/>
    <property type="evidence" value="ECO:0007669"/>
    <property type="project" value="UniProtKB-SubCell"/>
</dbReference>
<dbReference type="UniPathway" id="UPA00196"/>
<evidence type="ECO:0000256" key="6">
    <source>
        <dbReference type="ARBA" id="ARBA00022692"/>
    </source>
</evidence>
<keyword evidence="3" id="KW-0337">GPI-anchor biosynthesis</keyword>
<feature type="transmembrane region" description="Helical" evidence="10">
    <location>
        <begin position="204"/>
        <end position="224"/>
    </location>
</feature>
<evidence type="ECO:0000256" key="1">
    <source>
        <dbReference type="ARBA" id="ARBA00004477"/>
    </source>
</evidence>
<evidence type="ECO:0000256" key="9">
    <source>
        <dbReference type="ARBA" id="ARBA00023136"/>
    </source>
</evidence>
<protein>
    <submittedName>
        <fullName evidence="11">Unannotated protein</fullName>
    </submittedName>
</protein>
<keyword evidence="9 10" id="KW-0472">Membrane</keyword>
<feature type="transmembrane region" description="Helical" evidence="10">
    <location>
        <begin position="346"/>
        <end position="366"/>
    </location>
</feature>
<keyword evidence="5" id="KW-0808">Transferase</keyword>
<keyword evidence="4" id="KW-0328">Glycosyltransferase</keyword>
<dbReference type="GO" id="GO:0031501">
    <property type="term" value="C:mannosyltransferase complex"/>
    <property type="evidence" value="ECO:0007669"/>
    <property type="project" value="TreeGrafter"/>
</dbReference>
<feature type="transmembrane region" description="Helical" evidence="10">
    <location>
        <begin position="93"/>
        <end position="114"/>
    </location>
</feature>
<evidence type="ECO:0000256" key="5">
    <source>
        <dbReference type="ARBA" id="ARBA00022679"/>
    </source>
</evidence>
<keyword evidence="6 10" id="KW-0812">Transmembrane</keyword>
<sequence>MDRETFLIRGRRWLPGVWFPVAVFSIWRVAQAAVIFRFGGNSVDVSKYYDGAHYLRILHLGYGTPRRMMPSHAFFPGLPWLASPMHWLTGSDAATVLIITTLTALVAFIALWGVAREWIGERSARLAVVLFALFPSSLFLWTFYSESLFVALGAGAVWADRRGRHWLAIACFAALSTTRSIGIVVPVVIVLVRVVRARGIDKWAVGYLAAGAAGLGAVLVTMKIQLGDAFAFMHVQKDWGRTLAWPWRSVIQGVQNLEPRAGTVMVPSLIARNLDLWCVGIVIVGIGWMIVSKRPKFPVEAWLLGIAMIALPLFSSVLASFNRFTLADWVLFPAYASLINRLPGRWRQISLVAVVVVCVLVGYALLGRFTAKRFIG</sequence>
<dbReference type="EMBL" id="CAEZUP010000106">
    <property type="protein sequence ID" value="CAB4621690.1"/>
    <property type="molecule type" value="Genomic_DNA"/>
</dbReference>
<reference evidence="11" key="1">
    <citation type="submission" date="2020-05" db="EMBL/GenBank/DDBJ databases">
        <authorList>
            <person name="Chiriac C."/>
            <person name="Salcher M."/>
            <person name="Ghai R."/>
            <person name="Kavagutti S V."/>
        </authorList>
    </citation>
    <scope>NUCLEOTIDE SEQUENCE</scope>
</reference>
<evidence type="ECO:0000256" key="3">
    <source>
        <dbReference type="ARBA" id="ARBA00022502"/>
    </source>
</evidence>
<organism evidence="11">
    <name type="scientific">freshwater metagenome</name>
    <dbReference type="NCBI Taxonomy" id="449393"/>
    <lineage>
        <taxon>unclassified sequences</taxon>
        <taxon>metagenomes</taxon>
        <taxon>ecological metagenomes</taxon>
    </lineage>
</organism>
<dbReference type="GO" id="GO:0000009">
    <property type="term" value="F:alpha-1,6-mannosyltransferase activity"/>
    <property type="evidence" value="ECO:0007669"/>
    <property type="project" value="InterPro"/>
</dbReference>
<feature type="transmembrane region" description="Helical" evidence="10">
    <location>
        <begin position="126"/>
        <end position="145"/>
    </location>
</feature>
<keyword evidence="7" id="KW-0256">Endoplasmic reticulum</keyword>
<dbReference type="AlphaFoldDB" id="A0A6J6I7T2"/>
<proteinExistence type="predicted"/>
<dbReference type="GO" id="GO:0006506">
    <property type="term" value="P:GPI anchor biosynthetic process"/>
    <property type="evidence" value="ECO:0007669"/>
    <property type="project" value="UniProtKB-UniPathway"/>
</dbReference>
<evidence type="ECO:0000256" key="10">
    <source>
        <dbReference type="SAM" id="Phobius"/>
    </source>
</evidence>
<dbReference type="InterPro" id="IPR007315">
    <property type="entry name" value="PIG-V/Gpi18"/>
</dbReference>
<accession>A0A6J6I7T2</accession>
<gene>
    <name evidence="11" type="ORF">UFOPK1835_01835</name>
</gene>
<evidence type="ECO:0000256" key="8">
    <source>
        <dbReference type="ARBA" id="ARBA00022989"/>
    </source>
</evidence>
<dbReference type="PANTHER" id="PTHR12468:SF2">
    <property type="entry name" value="GPI MANNOSYLTRANSFERASE 2"/>
    <property type="match status" value="1"/>
</dbReference>
<evidence type="ECO:0000256" key="2">
    <source>
        <dbReference type="ARBA" id="ARBA00004687"/>
    </source>
</evidence>
<dbReference type="PANTHER" id="PTHR12468">
    <property type="entry name" value="GPI MANNOSYLTRANSFERASE 2"/>
    <property type="match status" value="1"/>
</dbReference>
<feature type="transmembrane region" description="Helical" evidence="10">
    <location>
        <begin position="274"/>
        <end position="291"/>
    </location>
</feature>
<evidence type="ECO:0000256" key="7">
    <source>
        <dbReference type="ARBA" id="ARBA00022824"/>
    </source>
</evidence>
<evidence type="ECO:0000256" key="4">
    <source>
        <dbReference type="ARBA" id="ARBA00022676"/>
    </source>
</evidence>
<evidence type="ECO:0000313" key="11">
    <source>
        <dbReference type="EMBL" id="CAB4621690.1"/>
    </source>
</evidence>
<dbReference type="Pfam" id="PF04188">
    <property type="entry name" value="Mannosyl_trans2"/>
    <property type="match status" value="1"/>
</dbReference>
<comment type="subcellular location">
    <subcellularLocation>
        <location evidence="1">Endoplasmic reticulum membrane</location>
        <topology evidence="1">Multi-pass membrane protein</topology>
    </subcellularLocation>
</comment>
<dbReference type="GO" id="GO:0004376">
    <property type="term" value="F:GPI mannosyltransferase activity"/>
    <property type="evidence" value="ECO:0007669"/>
    <property type="project" value="InterPro"/>
</dbReference>
<comment type="pathway">
    <text evidence="2">Glycolipid biosynthesis; glycosylphosphatidylinositol-anchor biosynthesis.</text>
</comment>
<feature type="transmembrane region" description="Helical" evidence="10">
    <location>
        <begin position="165"/>
        <end position="192"/>
    </location>
</feature>
<keyword evidence="8 10" id="KW-1133">Transmembrane helix</keyword>
<feature type="transmembrane region" description="Helical" evidence="10">
    <location>
        <begin position="303"/>
        <end position="326"/>
    </location>
</feature>
<name>A0A6J6I7T2_9ZZZZ</name>
<feature type="transmembrane region" description="Helical" evidence="10">
    <location>
        <begin position="12"/>
        <end position="30"/>
    </location>
</feature>